<evidence type="ECO:0000313" key="1">
    <source>
        <dbReference type="EMBL" id="VDD81398.1"/>
    </source>
</evidence>
<organism evidence="1 2">
    <name type="scientific">Mesocestoides corti</name>
    <name type="common">Flatworm</name>
    <dbReference type="NCBI Taxonomy" id="53468"/>
    <lineage>
        <taxon>Eukaryota</taxon>
        <taxon>Metazoa</taxon>
        <taxon>Spiralia</taxon>
        <taxon>Lophotrochozoa</taxon>
        <taxon>Platyhelminthes</taxon>
        <taxon>Cestoda</taxon>
        <taxon>Eucestoda</taxon>
        <taxon>Cyclophyllidea</taxon>
        <taxon>Mesocestoididae</taxon>
        <taxon>Mesocestoides</taxon>
    </lineage>
</organism>
<evidence type="ECO:0000313" key="2">
    <source>
        <dbReference type="Proteomes" id="UP000267029"/>
    </source>
</evidence>
<reference evidence="1 2" key="1">
    <citation type="submission" date="2018-10" db="EMBL/GenBank/DDBJ databases">
        <authorList>
            <consortium name="Pathogen Informatics"/>
        </authorList>
    </citation>
    <scope>NUCLEOTIDE SEQUENCE [LARGE SCALE GENOMIC DNA]</scope>
</reference>
<name>A0A0R3UIW1_MESCO</name>
<gene>
    <name evidence="1" type="ORF">MCOS_LOCUS7401</name>
</gene>
<sequence>MPRLVVVVVFNSPLISTLVSVLWQPLNSTWLFSRTRYFCRNIKAPVADASLPLPYADHPSKSGQRPVTRGEIVRSRLQGGGYQGGNNRFRFILAPFSCPLIRHPLAPTFCSFLGLQIHVKLV</sequence>
<dbReference type="Proteomes" id="UP000267029">
    <property type="component" value="Unassembled WGS sequence"/>
</dbReference>
<protein>
    <submittedName>
        <fullName evidence="3">Secreted protein</fullName>
    </submittedName>
</protein>
<proteinExistence type="predicted"/>
<keyword evidence="2" id="KW-1185">Reference proteome</keyword>
<accession>A0A0R3UIW1</accession>
<reference evidence="3" key="2">
    <citation type="submission" date="2019-11" db="UniProtKB">
        <authorList>
            <consortium name="WormBaseParasite"/>
        </authorList>
    </citation>
    <scope>IDENTIFICATION</scope>
</reference>
<dbReference type="AlphaFoldDB" id="A0A0R3UIW1"/>
<dbReference type="WBParaSite" id="MCU_003805-RA">
    <property type="protein sequence ID" value="MCU_003805-RA"/>
    <property type="gene ID" value="MCU_003805"/>
</dbReference>
<dbReference type="EMBL" id="UXSR01005360">
    <property type="protein sequence ID" value="VDD81398.1"/>
    <property type="molecule type" value="Genomic_DNA"/>
</dbReference>
<evidence type="ECO:0000313" key="3">
    <source>
        <dbReference type="WBParaSite" id="MCU_003805-RA"/>
    </source>
</evidence>